<evidence type="ECO:0000313" key="1">
    <source>
        <dbReference type="EMBL" id="GMH01909.1"/>
    </source>
</evidence>
<accession>A0AAD3S084</accession>
<dbReference type="Proteomes" id="UP001279734">
    <property type="component" value="Unassembled WGS sequence"/>
</dbReference>
<proteinExistence type="predicted"/>
<evidence type="ECO:0000313" key="2">
    <source>
        <dbReference type="Proteomes" id="UP001279734"/>
    </source>
</evidence>
<dbReference type="AlphaFoldDB" id="A0AAD3S084"/>
<organism evidence="1 2">
    <name type="scientific">Nepenthes gracilis</name>
    <name type="common">Slender pitcher plant</name>
    <dbReference type="NCBI Taxonomy" id="150966"/>
    <lineage>
        <taxon>Eukaryota</taxon>
        <taxon>Viridiplantae</taxon>
        <taxon>Streptophyta</taxon>
        <taxon>Embryophyta</taxon>
        <taxon>Tracheophyta</taxon>
        <taxon>Spermatophyta</taxon>
        <taxon>Magnoliopsida</taxon>
        <taxon>eudicotyledons</taxon>
        <taxon>Gunneridae</taxon>
        <taxon>Pentapetalae</taxon>
        <taxon>Caryophyllales</taxon>
        <taxon>Nepenthaceae</taxon>
        <taxon>Nepenthes</taxon>
    </lineage>
</organism>
<protein>
    <submittedName>
        <fullName evidence="1">Uncharacterized protein</fullName>
    </submittedName>
</protein>
<sequence>MVRTIQNLFKRNVDAAVFNDLLVSEDVMWWFVHCAADVIEEILDKSNIKQEPHFIEAMAVREVLIWATENCLAGPTNTEDCSLTFER</sequence>
<gene>
    <name evidence="1" type="ORF">Nepgr_003748</name>
</gene>
<name>A0AAD3S084_NEPGR</name>
<reference evidence="1" key="1">
    <citation type="submission" date="2023-05" db="EMBL/GenBank/DDBJ databases">
        <title>Nepenthes gracilis genome sequencing.</title>
        <authorList>
            <person name="Fukushima K."/>
        </authorList>
    </citation>
    <scope>NUCLEOTIDE SEQUENCE</scope>
    <source>
        <strain evidence="1">SING2019-196</strain>
    </source>
</reference>
<dbReference type="EMBL" id="BSYO01000003">
    <property type="protein sequence ID" value="GMH01909.1"/>
    <property type="molecule type" value="Genomic_DNA"/>
</dbReference>
<comment type="caution">
    <text evidence="1">The sequence shown here is derived from an EMBL/GenBank/DDBJ whole genome shotgun (WGS) entry which is preliminary data.</text>
</comment>
<keyword evidence="2" id="KW-1185">Reference proteome</keyword>